<sequence length="199" mass="21473">MLQHCLFKAIPTHHHGLYVSAILFALHLAIILANVIHQHEHARAKGQKSKPLTVDDLPPGTRLIREQEESSVRYTIIGRDGKEITKPHDVTITRKFTLKAPGMSGVTAQRSWKKQGTDSQTKLAAGKSAGASKPLTGSSAEKGPSITTNVAKSQEKPKETLFECPCGGPAQESRGAAGKDPTTAKSYSNAFYEVKFATT</sequence>
<feature type="compositionally biased region" description="Low complexity" evidence="1">
    <location>
        <begin position="124"/>
        <end position="133"/>
    </location>
</feature>
<gene>
    <name evidence="3" type="ORF">NBR_LOCUS20266</name>
</gene>
<keyword evidence="2" id="KW-0472">Membrane</keyword>
<evidence type="ECO:0000256" key="2">
    <source>
        <dbReference type="SAM" id="Phobius"/>
    </source>
</evidence>
<dbReference type="EMBL" id="UYSL01024968">
    <property type="protein sequence ID" value="VDL84003.1"/>
    <property type="molecule type" value="Genomic_DNA"/>
</dbReference>
<dbReference type="AlphaFoldDB" id="A0A0N4YSP3"/>
<evidence type="ECO:0000313" key="4">
    <source>
        <dbReference type="Proteomes" id="UP000271162"/>
    </source>
</evidence>
<organism evidence="5">
    <name type="scientific">Nippostrongylus brasiliensis</name>
    <name type="common">Rat hookworm</name>
    <dbReference type="NCBI Taxonomy" id="27835"/>
    <lineage>
        <taxon>Eukaryota</taxon>
        <taxon>Metazoa</taxon>
        <taxon>Ecdysozoa</taxon>
        <taxon>Nematoda</taxon>
        <taxon>Chromadorea</taxon>
        <taxon>Rhabditida</taxon>
        <taxon>Rhabditina</taxon>
        <taxon>Rhabditomorpha</taxon>
        <taxon>Strongyloidea</taxon>
        <taxon>Heligmosomidae</taxon>
        <taxon>Nippostrongylus</taxon>
    </lineage>
</organism>
<feature type="transmembrane region" description="Helical" evidence="2">
    <location>
        <begin position="16"/>
        <end position="36"/>
    </location>
</feature>
<evidence type="ECO:0000313" key="5">
    <source>
        <dbReference type="WBParaSite" id="NBR_0002026501-mRNA-1"/>
    </source>
</evidence>
<feature type="region of interest" description="Disordered" evidence="1">
    <location>
        <begin position="107"/>
        <end position="183"/>
    </location>
</feature>
<accession>A0A0N4YSP3</accession>
<dbReference type="Proteomes" id="UP000271162">
    <property type="component" value="Unassembled WGS sequence"/>
</dbReference>
<keyword evidence="4" id="KW-1185">Reference proteome</keyword>
<reference evidence="3 4" key="2">
    <citation type="submission" date="2018-11" db="EMBL/GenBank/DDBJ databases">
        <authorList>
            <consortium name="Pathogen Informatics"/>
        </authorList>
    </citation>
    <scope>NUCLEOTIDE SEQUENCE [LARGE SCALE GENOMIC DNA]</scope>
</reference>
<reference evidence="5" key="1">
    <citation type="submission" date="2017-02" db="UniProtKB">
        <authorList>
            <consortium name="WormBaseParasite"/>
        </authorList>
    </citation>
    <scope>IDENTIFICATION</scope>
</reference>
<keyword evidence="2" id="KW-0812">Transmembrane</keyword>
<evidence type="ECO:0000313" key="3">
    <source>
        <dbReference type="EMBL" id="VDL84003.1"/>
    </source>
</evidence>
<feature type="compositionally biased region" description="Polar residues" evidence="1">
    <location>
        <begin position="135"/>
        <end position="152"/>
    </location>
</feature>
<keyword evidence="2" id="KW-1133">Transmembrane helix</keyword>
<dbReference type="WBParaSite" id="NBR_0002026501-mRNA-1">
    <property type="protein sequence ID" value="NBR_0002026501-mRNA-1"/>
    <property type="gene ID" value="NBR_0002026501"/>
</dbReference>
<evidence type="ECO:0000256" key="1">
    <source>
        <dbReference type="SAM" id="MobiDB-lite"/>
    </source>
</evidence>
<name>A0A0N4YSP3_NIPBR</name>
<protein>
    <submittedName>
        <fullName evidence="5">DUF4968 domain-containing protein</fullName>
    </submittedName>
</protein>
<proteinExistence type="predicted"/>